<reference evidence="1" key="1">
    <citation type="submission" date="2020-05" db="EMBL/GenBank/DDBJ databases">
        <title>Large-scale comparative analyses of tick genomes elucidate their genetic diversity and vector capacities.</title>
        <authorList>
            <person name="Jia N."/>
            <person name="Wang J."/>
            <person name="Shi W."/>
            <person name="Du L."/>
            <person name="Sun Y."/>
            <person name="Zhan W."/>
            <person name="Jiang J."/>
            <person name="Wang Q."/>
            <person name="Zhang B."/>
            <person name="Ji P."/>
            <person name="Sakyi L.B."/>
            <person name="Cui X."/>
            <person name="Yuan T."/>
            <person name="Jiang B."/>
            <person name="Yang W."/>
            <person name="Lam T.T.-Y."/>
            <person name="Chang Q."/>
            <person name="Ding S."/>
            <person name="Wang X."/>
            <person name="Zhu J."/>
            <person name="Ruan X."/>
            <person name="Zhao L."/>
            <person name="Wei J."/>
            <person name="Que T."/>
            <person name="Du C."/>
            <person name="Cheng J."/>
            <person name="Dai P."/>
            <person name="Han X."/>
            <person name="Huang E."/>
            <person name="Gao Y."/>
            <person name="Liu J."/>
            <person name="Shao H."/>
            <person name="Ye R."/>
            <person name="Li L."/>
            <person name="Wei W."/>
            <person name="Wang X."/>
            <person name="Wang C."/>
            <person name="Yang T."/>
            <person name="Huo Q."/>
            <person name="Li W."/>
            <person name="Guo W."/>
            <person name="Chen H."/>
            <person name="Zhou L."/>
            <person name="Ni X."/>
            <person name="Tian J."/>
            <person name="Zhou Y."/>
            <person name="Sheng Y."/>
            <person name="Liu T."/>
            <person name="Pan Y."/>
            <person name="Xia L."/>
            <person name="Li J."/>
            <person name="Zhao F."/>
            <person name="Cao W."/>
        </authorList>
    </citation>
    <scope>NUCLEOTIDE SEQUENCE</scope>
    <source>
        <strain evidence="1">Dsil-2018</strain>
    </source>
</reference>
<sequence length="93" mass="10240">MAVAFFLSLQIWKLKAHGDKSGFSLLMELEHESGVACVSLDAEGENLVSGTVEGCISLWKLQGSTCTGQFESQSFVLVIPPFLLFLWKQRCSL</sequence>
<gene>
    <name evidence="1" type="ORF">HPB49_004227</name>
</gene>
<dbReference type="Proteomes" id="UP000821865">
    <property type="component" value="Chromosome 1"/>
</dbReference>
<comment type="caution">
    <text evidence="1">The sequence shown here is derived from an EMBL/GenBank/DDBJ whole genome shotgun (WGS) entry which is preliminary data.</text>
</comment>
<evidence type="ECO:0000313" key="1">
    <source>
        <dbReference type="EMBL" id="KAH7978017.1"/>
    </source>
</evidence>
<proteinExistence type="predicted"/>
<evidence type="ECO:0000313" key="2">
    <source>
        <dbReference type="Proteomes" id="UP000821865"/>
    </source>
</evidence>
<organism evidence="1 2">
    <name type="scientific">Dermacentor silvarum</name>
    <name type="common">Tick</name>
    <dbReference type="NCBI Taxonomy" id="543639"/>
    <lineage>
        <taxon>Eukaryota</taxon>
        <taxon>Metazoa</taxon>
        <taxon>Ecdysozoa</taxon>
        <taxon>Arthropoda</taxon>
        <taxon>Chelicerata</taxon>
        <taxon>Arachnida</taxon>
        <taxon>Acari</taxon>
        <taxon>Parasitiformes</taxon>
        <taxon>Ixodida</taxon>
        <taxon>Ixodoidea</taxon>
        <taxon>Ixodidae</taxon>
        <taxon>Rhipicephalinae</taxon>
        <taxon>Dermacentor</taxon>
    </lineage>
</organism>
<name>A0ACB8DU41_DERSI</name>
<protein>
    <submittedName>
        <fullName evidence="1">Uncharacterized protein</fullName>
    </submittedName>
</protein>
<accession>A0ACB8DU41</accession>
<keyword evidence="2" id="KW-1185">Reference proteome</keyword>
<dbReference type="EMBL" id="CM023470">
    <property type="protein sequence ID" value="KAH7978017.1"/>
    <property type="molecule type" value="Genomic_DNA"/>
</dbReference>